<keyword evidence="12" id="KW-1185">Reference proteome</keyword>
<keyword evidence="4 9" id="KW-0812">Transmembrane</keyword>
<dbReference type="RefSeq" id="WP_144280692.1">
    <property type="nucleotide sequence ID" value="NZ_CP041730.1"/>
</dbReference>
<name>A0A516SMG8_9NEIS</name>
<keyword evidence="6 9" id="KW-1133">Transmembrane helix</keyword>
<comment type="subunit">
    <text evidence="9">Forms a complex with SecD. Part of the essential Sec protein translocation apparatus which comprises SecA, SecYEG and auxiliary proteins SecDF-YajC and YidC.</text>
</comment>
<evidence type="ECO:0000256" key="1">
    <source>
        <dbReference type="ARBA" id="ARBA00004651"/>
    </source>
</evidence>
<dbReference type="Pfam" id="PF07549">
    <property type="entry name" value="Sec_GG"/>
    <property type="match status" value="1"/>
</dbReference>
<evidence type="ECO:0000256" key="6">
    <source>
        <dbReference type="ARBA" id="ARBA00022989"/>
    </source>
</evidence>
<dbReference type="OrthoDB" id="9774769at2"/>
<dbReference type="GO" id="GO:0006605">
    <property type="term" value="P:protein targeting"/>
    <property type="evidence" value="ECO:0007669"/>
    <property type="project" value="UniProtKB-UniRule"/>
</dbReference>
<sequence length="315" mass="34974">MEMFHFKKDVPFMSYGKLTTIFSLVTFLLAVFCLFWRPLNLSVEFTGGTVLEVRYSQAAQLEKVREEVEALNIGGLHKEVQVQALDTPRDVMIRLPSVKGTTSAQVSEQVMTALKKRDPQVERRKVEFIGPQVGEELVSNGLLALVMVCVGIIIYLAIRFEWRFAVSAILANLHDVVIILGVFAFFQWEFSLTVLAACLAVLGYSVNESVVVFDRIRENFRKASLRGKSVPEVIDNAITTTMSRTVITHGCTEMMVLSMLFIGGPALHGFAMALTIGIVFGIYSSVLVASPLLLLFGVTRENMIKTVKSKEEAVV</sequence>
<dbReference type="FunFam" id="1.20.1640.10:FF:000025">
    <property type="entry name" value="Protein-export membrane protein SecF"/>
    <property type="match status" value="1"/>
</dbReference>
<gene>
    <name evidence="9 11" type="primary">secF</name>
    <name evidence="11" type="ORF">FNU76_14550</name>
</gene>
<dbReference type="Proteomes" id="UP000317550">
    <property type="component" value="Chromosome"/>
</dbReference>
<evidence type="ECO:0000256" key="5">
    <source>
        <dbReference type="ARBA" id="ARBA00022927"/>
    </source>
</evidence>
<keyword evidence="8 9" id="KW-0472">Membrane</keyword>
<dbReference type="GO" id="GO:0043952">
    <property type="term" value="P:protein transport by the Sec complex"/>
    <property type="evidence" value="ECO:0007669"/>
    <property type="project" value="UniProtKB-UniRule"/>
</dbReference>
<dbReference type="InterPro" id="IPR055344">
    <property type="entry name" value="SecD_SecF_C_bact"/>
</dbReference>
<dbReference type="Pfam" id="PF02355">
    <property type="entry name" value="SecD_SecF_C"/>
    <property type="match status" value="1"/>
</dbReference>
<feature type="transmembrane region" description="Helical" evidence="9">
    <location>
        <begin position="192"/>
        <end position="213"/>
    </location>
</feature>
<protein>
    <recommendedName>
        <fullName evidence="9">Protein-export membrane protein SecF</fullName>
    </recommendedName>
</protein>
<feature type="domain" description="Protein export membrane protein SecD/SecF C-terminal" evidence="10">
    <location>
        <begin position="110"/>
        <end position="296"/>
    </location>
</feature>
<feature type="transmembrane region" description="Helical" evidence="9">
    <location>
        <begin position="137"/>
        <end position="158"/>
    </location>
</feature>
<dbReference type="SUPFAM" id="SSF82866">
    <property type="entry name" value="Multidrug efflux transporter AcrB transmembrane domain"/>
    <property type="match status" value="1"/>
</dbReference>
<dbReference type="GO" id="GO:0005886">
    <property type="term" value="C:plasma membrane"/>
    <property type="evidence" value="ECO:0007669"/>
    <property type="project" value="UniProtKB-SubCell"/>
</dbReference>
<dbReference type="HAMAP" id="MF_01464_B">
    <property type="entry name" value="SecF_B"/>
    <property type="match status" value="1"/>
</dbReference>
<comment type="function">
    <text evidence="9">Part of the Sec protein translocase complex. Interacts with the SecYEG preprotein conducting channel. SecDF uses the proton motive force (PMF) to complete protein translocation after the ATP-dependent function of SecA.</text>
</comment>
<reference evidence="12" key="1">
    <citation type="submission" date="2019-07" db="EMBL/GenBank/DDBJ databases">
        <title>Chitinimonas sp. nov., isolated from Ny-Alesund, arctica soil.</title>
        <authorList>
            <person name="Xu Q."/>
            <person name="Peng F."/>
        </authorList>
    </citation>
    <scope>NUCLEOTIDE SEQUENCE [LARGE SCALE GENOMIC DNA]</scope>
    <source>
        <strain evidence="12">R3-44</strain>
    </source>
</reference>
<feature type="transmembrane region" description="Helical" evidence="9">
    <location>
        <begin position="165"/>
        <end position="186"/>
    </location>
</feature>
<evidence type="ECO:0000256" key="2">
    <source>
        <dbReference type="ARBA" id="ARBA00022448"/>
    </source>
</evidence>
<dbReference type="PANTHER" id="PTHR30081">
    <property type="entry name" value="PROTEIN-EXPORT MEMBRANE PROTEIN SEC"/>
    <property type="match status" value="1"/>
</dbReference>
<dbReference type="GO" id="GO:0015450">
    <property type="term" value="F:protein-transporting ATPase activity"/>
    <property type="evidence" value="ECO:0007669"/>
    <property type="project" value="InterPro"/>
</dbReference>
<dbReference type="KEGG" id="cari:FNU76_14550"/>
<dbReference type="PANTHER" id="PTHR30081:SF8">
    <property type="entry name" value="PROTEIN TRANSLOCASE SUBUNIT SECF"/>
    <property type="match status" value="1"/>
</dbReference>
<evidence type="ECO:0000313" key="11">
    <source>
        <dbReference type="EMBL" id="QDQ29329.1"/>
    </source>
</evidence>
<dbReference type="GO" id="GO:0065002">
    <property type="term" value="P:intracellular protein transmembrane transport"/>
    <property type="evidence" value="ECO:0007669"/>
    <property type="project" value="UniProtKB-UniRule"/>
</dbReference>
<comment type="subcellular location">
    <subcellularLocation>
        <location evidence="1 9">Cell membrane</location>
        <topology evidence="1 9">Multi-pass membrane protein</topology>
    </subcellularLocation>
</comment>
<organism evidence="11 12">
    <name type="scientific">Chitinimonas arctica</name>
    <dbReference type="NCBI Taxonomy" id="2594795"/>
    <lineage>
        <taxon>Bacteria</taxon>
        <taxon>Pseudomonadati</taxon>
        <taxon>Pseudomonadota</taxon>
        <taxon>Betaproteobacteria</taxon>
        <taxon>Neisseriales</taxon>
        <taxon>Chitinibacteraceae</taxon>
        <taxon>Chitinimonas</taxon>
    </lineage>
</organism>
<accession>A0A516SMG8</accession>
<keyword evidence="5 9" id="KW-0653">Protein transport</keyword>
<evidence type="ECO:0000256" key="7">
    <source>
        <dbReference type="ARBA" id="ARBA00023010"/>
    </source>
</evidence>
<evidence type="ECO:0000256" key="9">
    <source>
        <dbReference type="HAMAP-Rule" id="MF_01464"/>
    </source>
</evidence>
<keyword evidence="2 9" id="KW-0813">Transport</keyword>
<comment type="similarity">
    <text evidence="9">Belongs to the SecD/SecF family. SecF subfamily.</text>
</comment>
<feature type="transmembrane region" description="Helical" evidence="9">
    <location>
        <begin position="21"/>
        <end position="39"/>
    </location>
</feature>
<dbReference type="InterPro" id="IPR022646">
    <property type="entry name" value="SecD/SecF_CS"/>
</dbReference>
<dbReference type="EMBL" id="CP041730">
    <property type="protein sequence ID" value="QDQ29329.1"/>
    <property type="molecule type" value="Genomic_DNA"/>
</dbReference>
<dbReference type="InterPro" id="IPR005665">
    <property type="entry name" value="SecF_bac"/>
</dbReference>
<proteinExistence type="inferred from homology"/>
<dbReference type="InterPro" id="IPR022813">
    <property type="entry name" value="SecD/SecF_arch_bac"/>
</dbReference>
<dbReference type="PRINTS" id="PR01755">
    <property type="entry name" value="SECFTRNLCASE"/>
</dbReference>
<evidence type="ECO:0000313" key="12">
    <source>
        <dbReference type="Proteomes" id="UP000317550"/>
    </source>
</evidence>
<keyword evidence="3 9" id="KW-1003">Cell membrane</keyword>
<evidence type="ECO:0000256" key="3">
    <source>
        <dbReference type="ARBA" id="ARBA00022475"/>
    </source>
</evidence>
<dbReference type="InterPro" id="IPR022645">
    <property type="entry name" value="SecD/SecF_bac"/>
</dbReference>
<keyword evidence="7 9" id="KW-0811">Translocation</keyword>
<dbReference type="NCBIfam" id="TIGR00966">
    <property type="entry name" value="transloc_SecF"/>
    <property type="match status" value="1"/>
</dbReference>
<evidence type="ECO:0000259" key="10">
    <source>
        <dbReference type="Pfam" id="PF02355"/>
    </source>
</evidence>
<dbReference type="Gene3D" id="1.20.1640.10">
    <property type="entry name" value="Multidrug efflux transporter AcrB transmembrane domain"/>
    <property type="match status" value="1"/>
</dbReference>
<dbReference type="AlphaFoldDB" id="A0A516SMG8"/>
<evidence type="ECO:0000256" key="8">
    <source>
        <dbReference type="ARBA" id="ARBA00023136"/>
    </source>
</evidence>
<evidence type="ECO:0000256" key="4">
    <source>
        <dbReference type="ARBA" id="ARBA00022692"/>
    </source>
</evidence>
<feature type="transmembrane region" description="Helical" evidence="9">
    <location>
        <begin position="246"/>
        <end position="264"/>
    </location>
</feature>
<dbReference type="InterPro" id="IPR048634">
    <property type="entry name" value="SecD_SecF_C"/>
</dbReference>
<dbReference type="NCBIfam" id="TIGR00916">
    <property type="entry name" value="2A0604s01"/>
    <property type="match status" value="1"/>
</dbReference>
<feature type="transmembrane region" description="Helical" evidence="9">
    <location>
        <begin position="270"/>
        <end position="298"/>
    </location>
</feature>